<proteinExistence type="predicted"/>
<dbReference type="InterPro" id="IPR043912">
    <property type="entry name" value="DUF5765"/>
</dbReference>
<dbReference type="Pfam" id="PF19069">
    <property type="entry name" value="DUF5765"/>
    <property type="match status" value="1"/>
</dbReference>
<sequence>MCFNKELTLAFTLLSICIGVYIVLGQGIWGRMDRWRRNRVSWCFFYFAFMEGLQFFQYLVIDDCADVKNIFSTQLGWYHICWQPLFSNLAFSALDPKNLKGEREQTWKYIFWVCAISGFLMAVRMIIPTFTDAQNEFMILCTEKMEGVCGPITCSQSGQYHIRWTFKMLKPTYVFPGLSAHFMNMFVTPLLMGQTLGSIALFVTGPLIACFFDVSDGEQASIWCFFSIMETIITAATQYMAVRNAAKKAHAH</sequence>
<keyword evidence="1" id="KW-0812">Transmembrane</keyword>
<feature type="transmembrane region" description="Helical" evidence="1">
    <location>
        <begin position="196"/>
        <end position="214"/>
    </location>
</feature>
<dbReference type="EMBL" id="MLAK01000625">
    <property type="protein sequence ID" value="OHT09971.1"/>
    <property type="molecule type" value="Genomic_DNA"/>
</dbReference>
<dbReference type="Proteomes" id="UP000179807">
    <property type="component" value="Unassembled WGS sequence"/>
</dbReference>
<reference evidence="2" key="1">
    <citation type="submission" date="2016-10" db="EMBL/GenBank/DDBJ databases">
        <authorList>
            <person name="Benchimol M."/>
            <person name="Almeida L.G."/>
            <person name="Vasconcelos A.T."/>
            <person name="Perreira-Neves A."/>
            <person name="Rosa I.A."/>
            <person name="Tasca T."/>
            <person name="Bogo M.R."/>
            <person name="de Souza W."/>
        </authorList>
    </citation>
    <scope>NUCLEOTIDE SEQUENCE [LARGE SCALE GENOMIC DNA]</scope>
    <source>
        <strain evidence="2">K</strain>
    </source>
</reference>
<feature type="transmembrane region" description="Helical" evidence="1">
    <location>
        <begin position="220"/>
        <end position="242"/>
    </location>
</feature>
<dbReference type="VEuPathDB" id="TrichDB:TRFO_20957"/>
<evidence type="ECO:0000313" key="2">
    <source>
        <dbReference type="EMBL" id="OHT09971.1"/>
    </source>
</evidence>
<feature type="transmembrane region" description="Helical" evidence="1">
    <location>
        <begin position="41"/>
        <end position="61"/>
    </location>
</feature>
<protein>
    <recommendedName>
        <fullName evidence="4">Transmembrane protein</fullName>
    </recommendedName>
</protein>
<evidence type="ECO:0000313" key="3">
    <source>
        <dbReference type="Proteomes" id="UP000179807"/>
    </source>
</evidence>
<dbReference type="RefSeq" id="XP_068363107.1">
    <property type="nucleotide sequence ID" value="XM_068501684.1"/>
</dbReference>
<organism evidence="2 3">
    <name type="scientific">Tritrichomonas foetus</name>
    <dbReference type="NCBI Taxonomy" id="1144522"/>
    <lineage>
        <taxon>Eukaryota</taxon>
        <taxon>Metamonada</taxon>
        <taxon>Parabasalia</taxon>
        <taxon>Tritrichomonadida</taxon>
        <taxon>Tritrichomonadidae</taxon>
        <taxon>Tritrichomonas</taxon>
    </lineage>
</organism>
<evidence type="ECO:0008006" key="4">
    <source>
        <dbReference type="Google" id="ProtNLM"/>
    </source>
</evidence>
<gene>
    <name evidence="2" type="ORF">TRFO_20957</name>
</gene>
<keyword evidence="1" id="KW-1133">Transmembrane helix</keyword>
<comment type="caution">
    <text evidence="2">The sequence shown here is derived from an EMBL/GenBank/DDBJ whole genome shotgun (WGS) entry which is preliminary data.</text>
</comment>
<name>A0A1J4KFJ9_9EUKA</name>
<dbReference type="GeneID" id="94836388"/>
<evidence type="ECO:0000256" key="1">
    <source>
        <dbReference type="SAM" id="Phobius"/>
    </source>
</evidence>
<feature type="transmembrane region" description="Helical" evidence="1">
    <location>
        <begin position="106"/>
        <end position="127"/>
    </location>
</feature>
<feature type="transmembrane region" description="Helical" evidence="1">
    <location>
        <begin position="6"/>
        <end position="29"/>
    </location>
</feature>
<keyword evidence="3" id="KW-1185">Reference proteome</keyword>
<accession>A0A1J4KFJ9</accession>
<dbReference type="AlphaFoldDB" id="A0A1J4KFJ9"/>
<keyword evidence="1" id="KW-0472">Membrane</keyword>
<dbReference type="OrthoDB" id="10267839at2759"/>